<dbReference type="EMBL" id="JAAKYA010000095">
    <property type="protein sequence ID" value="NGO40458.1"/>
    <property type="molecule type" value="Genomic_DNA"/>
</dbReference>
<keyword evidence="2" id="KW-1185">Reference proteome</keyword>
<accession>A0A6M1RK52</accession>
<feature type="non-terminal residue" evidence="1">
    <location>
        <position position="286"/>
    </location>
</feature>
<dbReference type="AlphaFoldDB" id="A0A6M1RK52"/>
<evidence type="ECO:0000313" key="1">
    <source>
        <dbReference type="EMBL" id="NGO40458.1"/>
    </source>
</evidence>
<evidence type="ECO:0000313" key="2">
    <source>
        <dbReference type="Proteomes" id="UP000477311"/>
    </source>
</evidence>
<sequence>MPTVTKRSPRIRFEFVPAQKQSTLGGLPALEALAQQFDLWQKIRALPGLDPRTRTSHGYSPELIVAQLIYCFCSGGASLADAERLNDEPLVRQLARVKKFADQTQLGQWLRQQSDTSIAALWNLNAQFVQWVIDRADPARWTYAGRAEAFFDETQIEVFGPSFEGAKINYNGELALSWQTFWFGPFLVGGELGSPGEVSSALPAMLQTLRPLWRDRPCDFLADSGSSSAEHLQAIEQAGFTHWSVSYNKWTTGPERTAAALPQSAWSPATQTRWRDGVEVTEQYAG</sequence>
<dbReference type="Proteomes" id="UP000477311">
    <property type="component" value="Unassembled WGS sequence"/>
</dbReference>
<protein>
    <recommendedName>
        <fullName evidence="3">Transposase</fullName>
    </recommendedName>
</protein>
<evidence type="ECO:0008006" key="3">
    <source>
        <dbReference type="Google" id="ProtNLM"/>
    </source>
</evidence>
<name>A0A6M1RK52_9BACT</name>
<organism evidence="1 2">
    <name type="scientific">Limisphaera ngatamarikiensis</name>
    <dbReference type="NCBI Taxonomy" id="1324935"/>
    <lineage>
        <taxon>Bacteria</taxon>
        <taxon>Pseudomonadati</taxon>
        <taxon>Verrucomicrobiota</taxon>
        <taxon>Verrucomicrobiia</taxon>
        <taxon>Limisphaerales</taxon>
        <taxon>Limisphaeraceae</taxon>
        <taxon>Limisphaera</taxon>
    </lineage>
</organism>
<proteinExistence type="predicted"/>
<reference evidence="1 2" key="1">
    <citation type="submission" date="2020-02" db="EMBL/GenBank/DDBJ databases">
        <title>Draft genome sequence of Limisphaera ngatamarikiensis NGM72.4T, a thermophilic Verrucomicrobia grouped in subdivision 3.</title>
        <authorList>
            <person name="Carere C.R."/>
            <person name="Steen J."/>
            <person name="Hugenholtz P."/>
            <person name="Stott M.B."/>
        </authorList>
    </citation>
    <scope>NUCLEOTIDE SEQUENCE [LARGE SCALE GENOMIC DNA]</scope>
    <source>
        <strain evidence="1 2">NGM72.4</strain>
    </source>
</reference>
<gene>
    <name evidence="1" type="ORF">G4L39_13805</name>
</gene>
<dbReference type="RefSeq" id="WP_165109079.1">
    <property type="nucleotide sequence ID" value="NZ_JAAKYA010000095.1"/>
</dbReference>
<comment type="caution">
    <text evidence="1">The sequence shown here is derived from an EMBL/GenBank/DDBJ whole genome shotgun (WGS) entry which is preliminary data.</text>
</comment>